<dbReference type="EMBL" id="FNOB01000018">
    <property type="protein sequence ID" value="SDX51012.1"/>
    <property type="molecule type" value="Genomic_DNA"/>
</dbReference>
<evidence type="ECO:0000256" key="1">
    <source>
        <dbReference type="ARBA" id="ARBA00004651"/>
    </source>
</evidence>
<feature type="transmembrane region" description="Helical" evidence="6">
    <location>
        <begin position="111"/>
        <end position="135"/>
    </location>
</feature>
<keyword evidence="9" id="KW-1185">Reference proteome</keyword>
<feature type="transmembrane region" description="Helical" evidence="6">
    <location>
        <begin position="40"/>
        <end position="64"/>
    </location>
</feature>
<evidence type="ECO:0000256" key="3">
    <source>
        <dbReference type="ARBA" id="ARBA00022692"/>
    </source>
</evidence>
<dbReference type="GO" id="GO:0015171">
    <property type="term" value="F:amino acid transmembrane transporter activity"/>
    <property type="evidence" value="ECO:0007669"/>
    <property type="project" value="TreeGrafter"/>
</dbReference>
<protein>
    <submittedName>
        <fullName evidence="7">Threonine efflux protein</fullName>
    </submittedName>
    <submittedName>
        <fullName evidence="8">Threonine/homoserine/homoserine lactone efflux protein</fullName>
    </submittedName>
</protein>
<keyword evidence="4 6" id="KW-1133">Transmembrane helix</keyword>
<evidence type="ECO:0000313" key="8">
    <source>
        <dbReference type="EMBL" id="SDX51012.1"/>
    </source>
</evidence>
<dbReference type="Proteomes" id="UP000634647">
    <property type="component" value="Unassembled WGS sequence"/>
</dbReference>
<proteinExistence type="predicted"/>
<evidence type="ECO:0000313" key="10">
    <source>
        <dbReference type="Proteomes" id="UP000634647"/>
    </source>
</evidence>
<dbReference type="AlphaFoldDB" id="A0AAN4UTP3"/>
<dbReference type="PANTHER" id="PTHR30086:SF19">
    <property type="entry name" value="THREONINE EFFLUX PROTEIN"/>
    <property type="match status" value="1"/>
</dbReference>
<reference evidence="8 9" key="2">
    <citation type="submission" date="2016-10" db="EMBL/GenBank/DDBJ databases">
        <authorList>
            <person name="Varghese N."/>
            <person name="Submissions S."/>
        </authorList>
    </citation>
    <scope>NUCLEOTIDE SEQUENCE [LARGE SCALE GENOMIC DNA]</scope>
    <source>
        <strain evidence="8 9">DSM 24802</strain>
    </source>
</reference>
<keyword evidence="5 6" id="KW-0472">Membrane</keyword>
<sequence length="198" mass="20355">MSLASLLAFNLAILGALMVPGPAFLALLRAALARGRAAGLACAVGLASASMLWVGAALLGLHALFALVPWAYAALKLGGAAYLAWLAIGLWRGAGAPVAPSAAMGGRSFRLGFLVNLSNPKAVFFIAAIFSTVFPVMPHGVAALALLADHFTLELIWYTGAALMLTTAPMRAAYLRAKAWIDRASAVVLGLIALRTAA</sequence>
<evidence type="ECO:0000313" key="9">
    <source>
        <dbReference type="Proteomes" id="UP000199541"/>
    </source>
</evidence>
<reference evidence="7" key="3">
    <citation type="submission" date="2023-06" db="EMBL/GenBank/DDBJ databases">
        <authorList>
            <person name="Sun Q."/>
            <person name="Zhou Y."/>
        </authorList>
    </citation>
    <scope>NUCLEOTIDE SEQUENCE</scope>
    <source>
        <strain evidence="7">CGMCC 1.10859</strain>
    </source>
</reference>
<gene>
    <name evidence="7" type="primary">rhtC</name>
    <name evidence="7" type="ORF">GCM10008024_30490</name>
    <name evidence="8" type="ORF">SAMN05444006_11867</name>
</gene>
<dbReference type="Proteomes" id="UP000199541">
    <property type="component" value="Unassembled WGS sequence"/>
</dbReference>
<evidence type="ECO:0000256" key="6">
    <source>
        <dbReference type="SAM" id="Phobius"/>
    </source>
</evidence>
<dbReference type="InterPro" id="IPR001123">
    <property type="entry name" value="LeuE-type"/>
</dbReference>
<evidence type="ECO:0000256" key="5">
    <source>
        <dbReference type="ARBA" id="ARBA00023136"/>
    </source>
</evidence>
<feature type="transmembrane region" description="Helical" evidence="6">
    <location>
        <begin position="70"/>
        <end position="91"/>
    </location>
</feature>
<evidence type="ECO:0000256" key="4">
    <source>
        <dbReference type="ARBA" id="ARBA00022989"/>
    </source>
</evidence>
<name>A0AAN4UTP3_9RHOB</name>
<reference evidence="7" key="1">
    <citation type="journal article" date="2014" name="Int. J. Syst. Evol. Microbiol.">
        <title>Complete genome sequence of Corynebacterium casei LMG S-19264T (=DSM 44701T), isolated from a smear-ripened cheese.</title>
        <authorList>
            <consortium name="US DOE Joint Genome Institute (JGI-PGF)"/>
            <person name="Walter F."/>
            <person name="Albersmeier A."/>
            <person name="Kalinowski J."/>
            <person name="Ruckert C."/>
        </authorList>
    </citation>
    <scope>NUCLEOTIDE SEQUENCE</scope>
    <source>
        <strain evidence="7">CGMCC 1.10859</strain>
    </source>
</reference>
<feature type="transmembrane region" description="Helical" evidence="6">
    <location>
        <begin position="6"/>
        <end position="28"/>
    </location>
</feature>
<keyword evidence="3 6" id="KW-0812">Transmembrane</keyword>
<comment type="caution">
    <text evidence="7">The sequence shown here is derived from an EMBL/GenBank/DDBJ whole genome shotgun (WGS) entry which is preliminary data.</text>
</comment>
<accession>A0AAN4UTP3</accession>
<dbReference type="RefSeq" id="WP_035838043.1">
    <property type="nucleotide sequence ID" value="NZ_BNAB01000015.1"/>
</dbReference>
<keyword evidence="2" id="KW-1003">Cell membrane</keyword>
<dbReference type="Pfam" id="PF01810">
    <property type="entry name" value="LysE"/>
    <property type="match status" value="1"/>
</dbReference>
<comment type="subcellular location">
    <subcellularLocation>
        <location evidence="1">Cell membrane</location>
        <topology evidence="1">Multi-pass membrane protein</topology>
    </subcellularLocation>
</comment>
<dbReference type="EMBL" id="BNAB01000015">
    <property type="protein sequence ID" value="GHE04196.1"/>
    <property type="molecule type" value="Genomic_DNA"/>
</dbReference>
<dbReference type="GO" id="GO:0005886">
    <property type="term" value="C:plasma membrane"/>
    <property type="evidence" value="ECO:0007669"/>
    <property type="project" value="UniProtKB-SubCell"/>
</dbReference>
<organism evidence="7 10">
    <name type="scientific">Allgaiera indica</name>
    <dbReference type="NCBI Taxonomy" id="765699"/>
    <lineage>
        <taxon>Bacteria</taxon>
        <taxon>Pseudomonadati</taxon>
        <taxon>Pseudomonadota</taxon>
        <taxon>Alphaproteobacteria</taxon>
        <taxon>Rhodobacterales</taxon>
        <taxon>Paracoccaceae</taxon>
        <taxon>Allgaiera</taxon>
    </lineage>
</organism>
<evidence type="ECO:0000313" key="7">
    <source>
        <dbReference type="EMBL" id="GHE04196.1"/>
    </source>
</evidence>
<feature type="transmembrane region" description="Helical" evidence="6">
    <location>
        <begin position="155"/>
        <end position="174"/>
    </location>
</feature>
<dbReference type="PANTHER" id="PTHR30086">
    <property type="entry name" value="ARGININE EXPORTER PROTEIN ARGO"/>
    <property type="match status" value="1"/>
</dbReference>
<evidence type="ECO:0000256" key="2">
    <source>
        <dbReference type="ARBA" id="ARBA00022475"/>
    </source>
</evidence>